<name>A0A6J7W989_9CAUD</name>
<evidence type="ECO:0000313" key="2">
    <source>
        <dbReference type="EMBL" id="CAB5171120.1"/>
    </source>
</evidence>
<evidence type="ECO:0000313" key="1">
    <source>
        <dbReference type="EMBL" id="CAB4126251.1"/>
    </source>
</evidence>
<dbReference type="EMBL" id="LR796194">
    <property type="protein sequence ID" value="CAB4126251.1"/>
    <property type="molecule type" value="Genomic_DNA"/>
</dbReference>
<sequence length="116" mass="13114">MKKLFIVLLVLVAFTAKSQIVDSTFTVSRITSCKIVPFKAKWNDTTNVDHLGVKIISDDLKSVATLYWALMDSNGVVHYDSNDFIRGTDYTSWNGNNSFPFTFIADKNNIVFIKPE</sequence>
<dbReference type="EMBL" id="LR798204">
    <property type="protein sequence ID" value="CAB5171120.1"/>
    <property type="molecule type" value="Genomic_DNA"/>
</dbReference>
<protein>
    <submittedName>
        <fullName evidence="2">Uncharacterized protein</fullName>
    </submittedName>
</protein>
<reference evidence="2" key="1">
    <citation type="submission" date="2020-05" db="EMBL/GenBank/DDBJ databases">
        <authorList>
            <person name="Chiriac C."/>
            <person name="Salcher M."/>
            <person name="Ghai R."/>
            <person name="Kavagutti S V."/>
        </authorList>
    </citation>
    <scope>NUCLEOTIDE SEQUENCE</scope>
</reference>
<proteinExistence type="predicted"/>
<accession>A0A6J7W989</accession>
<gene>
    <name evidence="2" type="ORF">UFOVP153_62</name>
    <name evidence="1" type="ORF">UFOVP69_61</name>
</gene>
<organism evidence="2">
    <name type="scientific">uncultured Caudovirales phage</name>
    <dbReference type="NCBI Taxonomy" id="2100421"/>
    <lineage>
        <taxon>Viruses</taxon>
        <taxon>Duplodnaviria</taxon>
        <taxon>Heunggongvirae</taxon>
        <taxon>Uroviricota</taxon>
        <taxon>Caudoviricetes</taxon>
        <taxon>Peduoviridae</taxon>
        <taxon>Maltschvirus</taxon>
        <taxon>Maltschvirus maltsch</taxon>
    </lineage>
</organism>